<dbReference type="Proteomes" id="UP000001116">
    <property type="component" value="Chromosome"/>
</dbReference>
<proteinExistence type="predicted"/>
<dbReference type="Pfam" id="PF07963">
    <property type="entry name" value="N_methyl"/>
    <property type="match status" value="1"/>
</dbReference>
<keyword evidence="1" id="KW-1133">Transmembrane helix</keyword>
<organism evidence="2 3">
    <name type="scientific">Kineococcus radiotolerans (strain ATCC BAA-149 / DSM 14245 / SRS30216)</name>
    <dbReference type="NCBI Taxonomy" id="266940"/>
    <lineage>
        <taxon>Bacteria</taxon>
        <taxon>Bacillati</taxon>
        <taxon>Actinomycetota</taxon>
        <taxon>Actinomycetes</taxon>
        <taxon>Kineosporiales</taxon>
        <taxon>Kineosporiaceae</taxon>
        <taxon>Kineococcus</taxon>
    </lineage>
</organism>
<sequence>MWQRRDAGITLVELLVGMSITGLVLAMLAAVTIGSMRSTSKVSSKNDVNNDARTAVSTMTQALRVAQPILLVDGGGNPVKINGRSVNQALEVATSASLTFYASMAASVPSPAIAADPPPTRVTYAYNTSRRCLAETTVPGTPAMNAANQRYYRFTAAPTTRCLAFGTVNVDGSALFSYSTLPEATASMTAQYASPTAVSAAGAGIAAAQLASVRQVNIHLVLSAVSGAASSTTGVNSSVTLVNTLAKGSR</sequence>
<evidence type="ECO:0000313" key="2">
    <source>
        <dbReference type="EMBL" id="ABS04486.1"/>
    </source>
</evidence>
<gene>
    <name evidence="2" type="ordered locus">Krad_3022</name>
</gene>
<keyword evidence="3" id="KW-1185">Reference proteome</keyword>
<reference evidence="3" key="1">
    <citation type="journal article" date="2008" name="PLoS ONE">
        <title>Survival in nuclear waste, extreme resistance, and potential applications gleaned from the genome sequence of Kineococcus radiotolerans SRS30216.</title>
        <authorList>
            <person name="Bagwell C.E."/>
            <person name="Bhat S."/>
            <person name="Hawkins G.M."/>
            <person name="Smith B.W."/>
            <person name="Biswas T."/>
            <person name="Hoover T.R."/>
            <person name="Saunders E."/>
            <person name="Han C.S."/>
            <person name="Tsodikov O.V."/>
            <person name="Shimkets L.J."/>
        </authorList>
    </citation>
    <scope>NUCLEOTIDE SEQUENCE [LARGE SCALE GENOMIC DNA]</scope>
    <source>
        <strain evidence="3">ATCC BAA-149 / DSM 14245 / SRS30216</strain>
    </source>
</reference>
<dbReference type="KEGG" id="kra:Krad_3022"/>
<keyword evidence="1" id="KW-0812">Transmembrane</keyword>
<dbReference type="PROSITE" id="PS00409">
    <property type="entry name" value="PROKAR_NTER_METHYL"/>
    <property type="match status" value="1"/>
</dbReference>
<dbReference type="InterPro" id="IPR012902">
    <property type="entry name" value="N_methyl_site"/>
</dbReference>
<evidence type="ECO:0008006" key="4">
    <source>
        <dbReference type="Google" id="ProtNLM"/>
    </source>
</evidence>
<name>A6WCE7_KINRD</name>
<protein>
    <recommendedName>
        <fullName evidence="4">Prepilin-type N-terminal cleavage/methylation domain-containing protein</fullName>
    </recommendedName>
</protein>
<dbReference type="AlphaFoldDB" id="A6WCE7"/>
<evidence type="ECO:0000256" key="1">
    <source>
        <dbReference type="SAM" id="Phobius"/>
    </source>
</evidence>
<dbReference type="HOGENOM" id="CLU_1110255_0_0_11"/>
<accession>A6WCE7</accession>
<dbReference type="STRING" id="266940.Krad_3022"/>
<keyword evidence="1" id="KW-0472">Membrane</keyword>
<dbReference type="eggNOG" id="COG4966">
    <property type="taxonomic scope" value="Bacteria"/>
</dbReference>
<evidence type="ECO:0000313" key="3">
    <source>
        <dbReference type="Proteomes" id="UP000001116"/>
    </source>
</evidence>
<dbReference type="EMBL" id="CP000750">
    <property type="protein sequence ID" value="ABS04486.1"/>
    <property type="molecule type" value="Genomic_DNA"/>
</dbReference>
<feature type="transmembrane region" description="Helical" evidence="1">
    <location>
        <begin position="12"/>
        <end position="36"/>
    </location>
</feature>